<dbReference type="Proteomes" id="UP001348817">
    <property type="component" value="Chromosome"/>
</dbReference>
<comment type="similarity">
    <text evidence="3">Belongs to the glycosyl hydrolase 5 (cellulase A) family.</text>
</comment>
<evidence type="ECO:0000256" key="1">
    <source>
        <dbReference type="ARBA" id="ARBA00022801"/>
    </source>
</evidence>
<evidence type="ECO:0000256" key="2">
    <source>
        <dbReference type="ARBA" id="ARBA00023295"/>
    </source>
</evidence>
<protein>
    <recommendedName>
        <fullName evidence="5">Glycoside hydrolase family 5 domain-containing protein</fullName>
    </recommendedName>
</protein>
<feature type="chain" id="PRO_5043426149" description="Glycoside hydrolase family 5 domain-containing protein" evidence="4">
    <location>
        <begin position="24"/>
        <end position="378"/>
    </location>
</feature>
<reference evidence="6 7" key="1">
    <citation type="submission" date="2021-12" db="EMBL/GenBank/DDBJ databases">
        <title>Genome sequencing of bacteria with rrn-lacking chromosome and rrn-plasmid.</title>
        <authorList>
            <person name="Anda M."/>
            <person name="Iwasaki W."/>
        </authorList>
    </citation>
    <scope>NUCLEOTIDE SEQUENCE [LARGE SCALE GENOMIC DNA]</scope>
    <source>
        <strain evidence="6 7">DSM 100852</strain>
    </source>
</reference>
<name>A0AAU9CSB0_9BACT</name>
<evidence type="ECO:0000256" key="3">
    <source>
        <dbReference type="RuleBase" id="RU361153"/>
    </source>
</evidence>
<keyword evidence="2 3" id="KW-0326">Glycosidase</keyword>
<evidence type="ECO:0000256" key="4">
    <source>
        <dbReference type="SAM" id="SignalP"/>
    </source>
</evidence>
<sequence>MTKKFFSYALLALALALGFSANAQDRWSKERINDWYAKQPWMAGANYVPASAINQLEMWQEASFDPERIDRELGWAEDLGFNTMRVFLHHMLWEQDQKGFIKRINKYLKIADKHGIRTMFVLLDDVWHPYPNLGKQPAPLKGVHNSGWVQSPGRNILERPDRWDELEGYVKGILKHYANDKRVVFWDLYNEPGNTNGNSYGGGGKKIELPNKRKYSLGLLKKVYKWAREVNPSQPLSIDVWTSVGKKIEQMSAIDRFAYENSDVINFHCYSSAATTEKTIKELSKSGRPLVCTEYMARPHGDGTFQNVMPVLKKYNVVAYNWGFVAGKSQTNYPWSSWQKPFENEPKLWFHDIFRENGEPYKQAEVDFIKRTTGKQTL</sequence>
<dbReference type="EMBL" id="AP025314">
    <property type="protein sequence ID" value="BDD10902.1"/>
    <property type="molecule type" value="Genomic_DNA"/>
</dbReference>
<dbReference type="Gene3D" id="3.20.20.80">
    <property type="entry name" value="Glycosidases"/>
    <property type="match status" value="1"/>
</dbReference>
<keyword evidence="7" id="KW-1185">Reference proteome</keyword>
<dbReference type="KEGG" id="fax:FUAX_33340"/>
<keyword evidence="4" id="KW-0732">Signal</keyword>
<keyword evidence="1 3" id="KW-0378">Hydrolase</keyword>
<evidence type="ECO:0000313" key="7">
    <source>
        <dbReference type="Proteomes" id="UP001348817"/>
    </source>
</evidence>
<proteinExistence type="inferred from homology"/>
<dbReference type="Pfam" id="PF00150">
    <property type="entry name" value="Cellulase"/>
    <property type="match status" value="1"/>
</dbReference>
<dbReference type="GO" id="GO:0004553">
    <property type="term" value="F:hydrolase activity, hydrolyzing O-glycosyl compounds"/>
    <property type="evidence" value="ECO:0007669"/>
    <property type="project" value="InterPro"/>
</dbReference>
<gene>
    <name evidence="6" type="ORF">FUAX_33340</name>
</gene>
<dbReference type="InterPro" id="IPR017853">
    <property type="entry name" value="GH"/>
</dbReference>
<evidence type="ECO:0000259" key="5">
    <source>
        <dbReference type="Pfam" id="PF00150"/>
    </source>
</evidence>
<dbReference type="AlphaFoldDB" id="A0AAU9CSB0"/>
<dbReference type="RefSeq" id="WP_338392428.1">
    <property type="nucleotide sequence ID" value="NZ_AP025314.1"/>
</dbReference>
<evidence type="ECO:0000313" key="6">
    <source>
        <dbReference type="EMBL" id="BDD10902.1"/>
    </source>
</evidence>
<organism evidence="6 7">
    <name type="scientific">Fulvitalea axinellae</name>
    <dbReference type="NCBI Taxonomy" id="1182444"/>
    <lineage>
        <taxon>Bacteria</taxon>
        <taxon>Pseudomonadati</taxon>
        <taxon>Bacteroidota</taxon>
        <taxon>Cytophagia</taxon>
        <taxon>Cytophagales</taxon>
        <taxon>Persicobacteraceae</taxon>
        <taxon>Fulvitalea</taxon>
    </lineage>
</organism>
<dbReference type="InterPro" id="IPR001547">
    <property type="entry name" value="Glyco_hydro_5"/>
</dbReference>
<feature type="domain" description="Glycoside hydrolase family 5" evidence="5">
    <location>
        <begin position="77"/>
        <end position="322"/>
    </location>
</feature>
<dbReference type="GO" id="GO:0000272">
    <property type="term" value="P:polysaccharide catabolic process"/>
    <property type="evidence" value="ECO:0007669"/>
    <property type="project" value="InterPro"/>
</dbReference>
<dbReference type="SUPFAM" id="SSF51445">
    <property type="entry name" value="(Trans)glycosidases"/>
    <property type="match status" value="1"/>
</dbReference>
<feature type="signal peptide" evidence="4">
    <location>
        <begin position="1"/>
        <end position="23"/>
    </location>
</feature>
<accession>A0AAU9CSB0</accession>